<name>A0A1V0ACS9_9ACTN</name>
<dbReference type="EMBL" id="CP017717">
    <property type="protein sequence ID" value="AQZ67993.1"/>
    <property type="molecule type" value="Genomic_DNA"/>
</dbReference>
<sequence length="85" mass="8657">MSVRRPRSPYGIPAAAHCSAPPPDPTPSTSRPPDTYCKVATCLAAHTSGRMAGMNTLVPILMRVVAAAAVARAMGASSTGPPTAR</sequence>
<accession>A0A1V0ACS9</accession>
<protein>
    <submittedName>
        <fullName evidence="2">Uncharacterized protein</fullName>
    </submittedName>
</protein>
<organism evidence="2 3">
    <name type="scientific">[Actinomadura] parvosata subsp. kistnae</name>
    <dbReference type="NCBI Taxonomy" id="1909395"/>
    <lineage>
        <taxon>Bacteria</taxon>
        <taxon>Bacillati</taxon>
        <taxon>Actinomycetota</taxon>
        <taxon>Actinomycetes</taxon>
        <taxon>Streptosporangiales</taxon>
        <taxon>Streptosporangiaceae</taxon>
        <taxon>Nonomuraea</taxon>
    </lineage>
</organism>
<evidence type="ECO:0000313" key="2">
    <source>
        <dbReference type="EMBL" id="AQZ67993.1"/>
    </source>
</evidence>
<reference evidence="3" key="1">
    <citation type="journal article" date="2017" name="Med. Chem. Commun.">
        <title>Nonomuraea sp. ATCC 55076 harbours the largest actinomycete chromosome to date and the kistamicin biosynthetic gene cluster.</title>
        <authorList>
            <person name="Nazari B."/>
            <person name="Forneris C.C."/>
            <person name="Gibson M.I."/>
            <person name="Moon K."/>
            <person name="Schramma K.R."/>
            <person name="Seyedsayamdost M.R."/>
        </authorList>
    </citation>
    <scope>NUCLEOTIDE SEQUENCE [LARGE SCALE GENOMIC DNA]</scope>
    <source>
        <strain evidence="3">ATCC 55076</strain>
    </source>
</reference>
<gene>
    <name evidence="2" type="ORF">BKM31_46890</name>
</gene>
<dbReference type="KEGG" id="noa:BKM31_46890"/>
<dbReference type="AlphaFoldDB" id="A0A1V0ACS9"/>
<evidence type="ECO:0000256" key="1">
    <source>
        <dbReference type="SAM" id="MobiDB-lite"/>
    </source>
</evidence>
<evidence type="ECO:0000313" key="3">
    <source>
        <dbReference type="Proteomes" id="UP000190797"/>
    </source>
</evidence>
<feature type="region of interest" description="Disordered" evidence="1">
    <location>
        <begin position="1"/>
        <end position="33"/>
    </location>
</feature>
<keyword evidence="3" id="KW-1185">Reference proteome</keyword>
<proteinExistence type="predicted"/>
<dbReference type="Proteomes" id="UP000190797">
    <property type="component" value="Chromosome"/>
</dbReference>